<evidence type="ECO:0000313" key="3">
    <source>
        <dbReference type="Proteomes" id="UP000215563"/>
    </source>
</evidence>
<dbReference type="Proteomes" id="UP000215563">
    <property type="component" value="Unassembled WGS sequence"/>
</dbReference>
<dbReference type="InterPro" id="IPR000073">
    <property type="entry name" value="AB_hydrolase_1"/>
</dbReference>
<organism evidence="2 3">
    <name type="scientific">Amycolatopsis alba DSM 44262</name>
    <dbReference type="NCBI Taxonomy" id="1125972"/>
    <lineage>
        <taxon>Bacteria</taxon>
        <taxon>Bacillati</taxon>
        <taxon>Actinomycetota</taxon>
        <taxon>Actinomycetes</taxon>
        <taxon>Pseudonocardiales</taxon>
        <taxon>Pseudonocardiaceae</taxon>
        <taxon>Amycolatopsis</taxon>
    </lineage>
</organism>
<sequence length="222" mass="24344">MRPLIILHGSWHQPAHFDDVAERLRREGAEVTVPDVGARPIAEITRTVQEIVDGSAEPPVVLAHSYGGVIAGGLQGVAHLILLAAIVSEPGETAQYWIDRVKEETGREPEPLPLIFDDKGMTHLDHAVVREAMYADCSDAVVERATALLRPEPVSIFTESPTGASWKDTPNTYIVCSEDRALAPEMVAHFAARCQTTVTWRASHSPYLSRPVELATLVREQL</sequence>
<dbReference type="GO" id="GO:0016787">
    <property type="term" value="F:hydrolase activity"/>
    <property type="evidence" value="ECO:0007669"/>
    <property type="project" value="UniProtKB-KW"/>
</dbReference>
<dbReference type="PANTHER" id="PTHR37017">
    <property type="entry name" value="AB HYDROLASE-1 DOMAIN-CONTAINING PROTEIN-RELATED"/>
    <property type="match status" value="1"/>
</dbReference>
<comment type="caution">
    <text evidence="2">The sequence shown here is derived from an EMBL/GenBank/DDBJ whole genome shotgun (WGS) entry which is preliminary data.</text>
</comment>
<name>A0A229R7R1_AMYAL</name>
<proteinExistence type="predicted"/>
<dbReference type="PANTHER" id="PTHR37017:SF11">
    <property type="entry name" value="ESTERASE_LIPASE_THIOESTERASE DOMAIN-CONTAINING PROTEIN"/>
    <property type="match status" value="1"/>
</dbReference>
<gene>
    <name evidence="2" type="ORF">CFP75_41505</name>
</gene>
<keyword evidence="2" id="KW-0378">Hydrolase</keyword>
<keyword evidence="3" id="KW-1185">Reference proteome</keyword>
<protein>
    <submittedName>
        <fullName evidence="2">Alpha/beta hydrolase</fullName>
    </submittedName>
</protein>
<dbReference type="InterPro" id="IPR029058">
    <property type="entry name" value="AB_hydrolase_fold"/>
</dbReference>
<dbReference type="SUPFAM" id="SSF53474">
    <property type="entry name" value="alpha/beta-Hydrolases"/>
    <property type="match status" value="1"/>
</dbReference>
<dbReference type="InterPro" id="IPR052897">
    <property type="entry name" value="Sec-Metab_Biosynth_Hydrolase"/>
</dbReference>
<dbReference type="Gene3D" id="3.40.50.1820">
    <property type="entry name" value="alpha/beta hydrolase"/>
    <property type="match status" value="1"/>
</dbReference>
<feature type="domain" description="AB hydrolase-1" evidence="1">
    <location>
        <begin position="4"/>
        <end position="215"/>
    </location>
</feature>
<dbReference type="RefSeq" id="WP_020633401.1">
    <property type="nucleotide sequence ID" value="NZ_KB913032.1"/>
</dbReference>
<reference evidence="2 3" key="1">
    <citation type="submission" date="2017-07" db="EMBL/GenBank/DDBJ databases">
        <title>Amycolatopsis alba DSM 44262 Genome sequencing and assembly.</title>
        <authorList>
            <person name="Kaur N."/>
            <person name="Mayilraj S."/>
        </authorList>
    </citation>
    <scope>NUCLEOTIDE SEQUENCE [LARGE SCALE GENOMIC DNA]</scope>
    <source>
        <strain evidence="2 3">DSM 44262</strain>
    </source>
</reference>
<dbReference type="OrthoDB" id="9773549at2"/>
<evidence type="ECO:0000259" key="1">
    <source>
        <dbReference type="Pfam" id="PF12697"/>
    </source>
</evidence>
<dbReference type="Pfam" id="PF12697">
    <property type="entry name" value="Abhydrolase_6"/>
    <property type="match status" value="1"/>
</dbReference>
<dbReference type="AlphaFoldDB" id="A0A229R7R1"/>
<accession>A0A229R7R1</accession>
<dbReference type="EMBL" id="NMQU01000181">
    <property type="protein sequence ID" value="OXM42700.1"/>
    <property type="molecule type" value="Genomic_DNA"/>
</dbReference>
<evidence type="ECO:0000313" key="2">
    <source>
        <dbReference type="EMBL" id="OXM42700.1"/>
    </source>
</evidence>